<comment type="subcellular location">
    <subcellularLocation>
        <location evidence="1">Membrane</location>
    </subcellularLocation>
</comment>
<dbReference type="GO" id="GO:0032469">
    <property type="term" value="P:endoplasmic reticulum calcium ion homeostasis"/>
    <property type="evidence" value="ECO:0007669"/>
    <property type="project" value="TreeGrafter"/>
</dbReference>
<accession>A0A673JD94</accession>
<feature type="compositionally biased region" description="Polar residues" evidence="6">
    <location>
        <begin position="127"/>
        <end position="138"/>
    </location>
</feature>
<dbReference type="AlphaFoldDB" id="A0A673JD94"/>
<reference evidence="9" key="2">
    <citation type="submission" date="2025-09" db="UniProtKB">
        <authorList>
            <consortium name="Ensembl"/>
        </authorList>
    </citation>
    <scope>IDENTIFICATION</scope>
</reference>
<evidence type="ECO:0000256" key="3">
    <source>
        <dbReference type="ARBA" id="ARBA00022989"/>
    </source>
</evidence>
<organism evidence="9 10">
    <name type="scientific">Sinocyclocheilus rhinocerous</name>
    <dbReference type="NCBI Taxonomy" id="307959"/>
    <lineage>
        <taxon>Eukaryota</taxon>
        <taxon>Metazoa</taxon>
        <taxon>Chordata</taxon>
        <taxon>Craniata</taxon>
        <taxon>Vertebrata</taxon>
        <taxon>Euteleostomi</taxon>
        <taxon>Actinopterygii</taxon>
        <taxon>Neopterygii</taxon>
        <taxon>Teleostei</taxon>
        <taxon>Ostariophysi</taxon>
        <taxon>Cypriniformes</taxon>
        <taxon>Cyprinidae</taxon>
        <taxon>Cyprininae</taxon>
        <taxon>Sinocyclocheilus</taxon>
    </lineage>
</organism>
<dbReference type="GO" id="GO:0044325">
    <property type="term" value="F:transmembrane transporter binding"/>
    <property type="evidence" value="ECO:0007669"/>
    <property type="project" value="TreeGrafter"/>
</dbReference>
<dbReference type="KEGG" id="srx:107740310"/>
<feature type="region of interest" description="Disordered" evidence="6">
    <location>
        <begin position="100"/>
        <end position="150"/>
    </location>
</feature>
<dbReference type="InterPro" id="IPR039751">
    <property type="entry name" value="HERPUD1/2"/>
</dbReference>
<feature type="compositionally biased region" description="Low complexity" evidence="6">
    <location>
        <begin position="108"/>
        <end position="126"/>
    </location>
</feature>
<dbReference type="CDD" id="cd01790">
    <property type="entry name" value="Ubl_HERP"/>
    <property type="match status" value="1"/>
</dbReference>
<dbReference type="Ensembl" id="ENSSRHT00000052421.1">
    <property type="protein sequence ID" value="ENSSRHP00000050983.1"/>
    <property type="gene ID" value="ENSSRHG00000025674.1"/>
</dbReference>
<dbReference type="GO" id="GO:0030968">
    <property type="term" value="P:endoplasmic reticulum unfolded protein response"/>
    <property type="evidence" value="ECO:0007669"/>
    <property type="project" value="TreeGrafter"/>
</dbReference>
<evidence type="ECO:0000313" key="10">
    <source>
        <dbReference type="Proteomes" id="UP000472270"/>
    </source>
</evidence>
<dbReference type="SUPFAM" id="SSF54236">
    <property type="entry name" value="Ubiquitin-like"/>
    <property type="match status" value="1"/>
</dbReference>
<feature type="transmembrane region" description="Helical" evidence="7">
    <location>
        <begin position="354"/>
        <end position="374"/>
    </location>
</feature>
<sequence length="459" mass="50387">MENSESSDKATISLVIKTPNQFHGDQLIDGVRVDWTVKDLKCHLSKVYPTNPAEKDQRLIYSGKLLQDNLFLRDVFSKVPSETKPTLHLVCAVKPQPAAQLGARPKVTSTQQQSSQPSPLTASQSSESSGPSMTSVPSTDGLRQRGHAAWPGTSMPVTAAMAHPAFPTYSLYRPQQLLWLQQMYARQYTSVPSTDGLRQRGHAAWPGTSMPVTAAMAHPAFPTYSLYSPQQLLWLQQMYAHAYMQYHAAMEAAASTPMAAPASSLPVGPHQAAVPAALPNQGPINDLPANQNAPAPAFINPEGANQNLRMNAQGGPVMEDEEDMNRDWLDWVYTASRLGVFLSIVYFYSSLSRFILVMSSLVIMYLHTAGWFPFRRRPQARPHNQPAPEVIQNQQNQNEDRHPGPVPPPAEVEGAGVVELAMTAVPVPPVRPPILWTAWVFFKAFFASLIPEAPQGVAN</sequence>
<keyword evidence="4 7" id="KW-0472">Membrane</keyword>
<dbReference type="GeneID" id="107740310"/>
<dbReference type="RefSeq" id="XP_016408187.1">
    <property type="nucleotide sequence ID" value="XM_016552701.1"/>
</dbReference>
<dbReference type="GO" id="GO:1904292">
    <property type="term" value="P:regulation of ERAD pathway"/>
    <property type="evidence" value="ECO:0007669"/>
    <property type="project" value="TreeGrafter"/>
</dbReference>
<dbReference type="GO" id="GO:0006511">
    <property type="term" value="P:ubiquitin-dependent protein catabolic process"/>
    <property type="evidence" value="ECO:0007669"/>
    <property type="project" value="TreeGrafter"/>
</dbReference>
<dbReference type="PANTHER" id="PTHR12943">
    <property type="entry name" value="HOMOCYSTEINE-RESPONSIVE ENDOPLASMIC RETICULUM-RESIDENT UNIQUITIN-LIKE DOMAIN HERPUD PROTEIN FAMILY MEMBER"/>
    <property type="match status" value="1"/>
</dbReference>
<dbReference type="Gene3D" id="3.10.20.90">
    <property type="entry name" value="Phosphatidylinositol 3-kinase Catalytic Subunit, Chain A, domain 1"/>
    <property type="match status" value="1"/>
</dbReference>
<dbReference type="GO" id="GO:0005789">
    <property type="term" value="C:endoplasmic reticulum membrane"/>
    <property type="evidence" value="ECO:0007669"/>
    <property type="project" value="TreeGrafter"/>
</dbReference>
<dbReference type="Pfam" id="PF00240">
    <property type="entry name" value="ubiquitin"/>
    <property type="match status" value="1"/>
</dbReference>
<proteinExistence type="predicted"/>
<keyword evidence="5" id="KW-0834">Unfolded protein response</keyword>
<evidence type="ECO:0000256" key="7">
    <source>
        <dbReference type="SAM" id="Phobius"/>
    </source>
</evidence>
<reference evidence="9" key="1">
    <citation type="submission" date="2025-08" db="UniProtKB">
        <authorList>
            <consortium name="Ensembl"/>
        </authorList>
    </citation>
    <scope>IDENTIFICATION</scope>
</reference>
<evidence type="ECO:0000259" key="8">
    <source>
        <dbReference type="PROSITE" id="PS50053"/>
    </source>
</evidence>
<name>A0A673JD94_9TELE</name>
<evidence type="ECO:0000256" key="6">
    <source>
        <dbReference type="SAM" id="MobiDB-lite"/>
    </source>
</evidence>
<dbReference type="OrthoDB" id="21589at2759"/>
<dbReference type="PANTHER" id="PTHR12943:SF7">
    <property type="entry name" value="HOMOCYSTEINE-RESPONSIVE ENDOPLASMIC RETICULUM-RESIDENT UBIQUITIN-LIKE DOMAIN MEMBER 1 PROTEIN"/>
    <property type="match status" value="1"/>
</dbReference>
<protein>
    <submittedName>
        <fullName evidence="9">Homocysteine-responsive endoplasmic reticulum-resident ubiquitin-like domain member 1 protein</fullName>
    </submittedName>
</protein>
<evidence type="ECO:0000256" key="1">
    <source>
        <dbReference type="ARBA" id="ARBA00004370"/>
    </source>
</evidence>
<dbReference type="InterPro" id="IPR029071">
    <property type="entry name" value="Ubiquitin-like_domsf"/>
</dbReference>
<feature type="domain" description="Ubiquitin-like" evidence="8">
    <location>
        <begin position="12"/>
        <end position="74"/>
    </location>
</feature>
<keyword evidence="10" id="KW-1185">Reference proteome</keyword>
<dbReference type="Proteomes" id="UP000472270">
    <property type="component" value="Unassembled WGS sequence"/>
</dbReference>
<evidence type="ECO:0000313" key="9">
    <source>
        <dbReference type="Ensembl" id="ENSSRHP00000050983.1"/>
    </source>
</evidence>
<keyword evidence="3 7" id="KW-1133">Transmembrane helix</keyword>
<dbReference type="FunFam" id="3.10.20.90:FF:000046">
    <property type="entry name" value="Homocysteine-responsive endoplasmic reticulum-resident ubiquitin-like domain member 2 protein"/>
    <property type="match status" value="1"/>
</dbReference>
<dbReference type="GO" id="GO:1902236">
    <property type="term" value="P:negative regulation of endoplasmic reticulum stress-induced intrinsic apoptotic signaling pathway"/>
    <property type="evidence" value="ECO:0007669"/>
    <property type="project" value="TreeGrafter"/>
</dbReference>
<evidence type="ECO:0000256" key="5">
    <source>
        <dbReference type="ARBA" id="ARBA00023230"/>
    </source>
</evidence>
<dbReference type="InterPro" id="IPR000626">
    <property type="entry name" value="Ubiquitin-like_dom"/>
</dbReference>
<dbReference type="SMART" id="SM00213">
    <property type="entry name" value="UBQ"/>
    <property type="match status" value="1"/>
</dbReference>
<gene>
    <name evidence="9" type="primary">LOC107740310</name>
</gene>
<keyword evidence="2 7" id="KW-0812">Transmembrane</keyword>
<evidence type="ECO:0000256" key="4">
    <source>
        <dbReference type="ARBA" id="ARBA00023136"/>
    </source>
</evidence>
<evidence type="ECO:0000256" key="2">
    <source>
        <dbReference type="ARBA" id="ARBA00022692"/>
    </source>
</evidence>
<dbReference type="PROSITE" id="PS50053">
    <property type="entry name" value="UBIQUITIN_2"/>
    <property type="match status" value="1"/>
</dbReference>